<evidence type="ECO:0000256" key="1">
    <source>
        <dbReference type="ARBA" id="ARBA00004162"/>
    </source>
</evidence>
<evidence type="ECO:0000313" key="11">
    <source>
        <dbReference type="EMBL" id="XDT72649.1"/>
    </source>
</evidence>
<dbReference type="EMBL" id="CP154858">
    <property type="protein sequence ID" value="XDT72649.1"/>
    <property type="molecule type" value="Genomic_DNA"/>
</dbReference>
<dbReference type="GO" id="GO:0022857">
    <property type="term" value="F:transmembrane transporter activity"/>
    <property type="evidence" value="ECO:0007669"/>
    <property type="project" value="InterPro"/>
</dbReference>
<dbReference type="KEGG" id="tcd:AAIA72_01310"/>
<dbReference type="NCBIfam" id="TIGR02801">
    <property type="entry name" value="tolR"/>
    <property type="match status" value="1"/>
</dbReference>
<dbReference type="PANTHER" id="PTHR30558">
    <property type="entry name" value="EXBD MEMBRANE COMPONENT OF PMF-DRIVEN MACROMOLECULE IMPORT SYSTEM"/>
    <property type="match status" value="1"/>
</dbReference>
<dbReference type="Gene3D" id="3.30.420.270">
    <property type="match status" value="1"/>
</dbReference>
<evidence type="ECO:0000256" key="7">
    <source>
        <dbReference type="ARBA" id="ARBA00022989"/>
    </source>
</evidence>
<dbReference type="InterPro" id="IPR003400">
    <property type="entry name" value="ExbD"/>
</dbReference>
<keyword evidence="3 10" id="KW-1003">Cell membrane</keyword>
<dbReference type="InterPro" id="IPR014168">
    <property type="entry name" value="Tol-Pal_TolR"/>
</dbReference>
<dbReference type="Pfam" id="PF02472">
    <property type="entry name" value="ExbD"/>
    <property type="match status" value="1"/>
</dbReference>
<comment type="subunit">
    <text evidence="10">The Tol-Pal system is composed of five core proteins: the inner membrane proteins TolA, TolQ and TolR, the periplasmic protein TolB and the outer membrane protein Pal. They form a network linking the inner and outer membranes and the peptidoglycan layer.</text>
</comment>
<accession>A0AB39UXF2</accession>
<keyword evidence="4 10" id="KW-0997">Cell inner membrane</keyword>
<dbReference type="PANTHER" id="PTHR30558:SF7">
    <property type="entry name" value="TOL-PAL SYSTEM PROTEIN TOLR"/>
    <property type="match status" value="1"/>
</dbReference>
<comment type="similarity">
    <text evidence="2 10">Belongs to the ExbD/TolR family.</text>
</comment>
<protein>
    <recommendedName>
        <fullName evidence="10">Tol-Pal system protein TolR</fullName>
    </recommendedName>
</protein>
<keyword evidence="6 10" id="KW-0812">Transmembrane</keyword>
<dbReference type="GO" id="GO:0005886">
    <property type="term" value="C:plasma membrane"/>
    <property type="evidence" value="ECO:0007669"/>
    <property type="project" value="UniProtKB-SubCell"/>
</dbReference>
<dbReference type="AlphaFoldDB" id="A0AB39UXF2"/>
<gene>
    <name evidence="10 11" type="primary">tolR</name>
    <name evidence="11" type="ORF">AAIA72_01310</name>
</gene>
<evidence type="ECO:0000256" key="4">
    <source>
        <dbReference type="ARBA" id="ARBA00022519"/>
    </source>
</evidence>
<evidence type="ECO:0000256" key="3">
    <source>
        <dbReference type="ARBA" id="ARBA00022475"/>
    </source>
</evidence>
<name>A0AB39UXF2_9GAMM</name>
<feature type="transmembrane region" description="Helical" evidence="10">
    <location>
        <begin position="16"/>
        <end position="38"/>
    </location>
</feature>
<dbReference type="GO" id="GO:0015031">
    <property type="term" value="P:protein transport"/>
    <property type="evidence" value="ECO:0007669"/>
    <property type="project" value="InterPro"/>
</dbReference>
<evidence type="ECO:0000256" key="6">
    <source>
        <dbReference type="ARBA" id="ARBA00022692"/>
    </source>
</evidence>
<keyword evidence="8 10" id="KW-0472">Membrane</keyword>
<proteinExistence type="inferred from homology"/>
<dbReference type="HAMAP" id="MF_02203">
    <property type="entry name" value="TolR"/>
    <property type="match status" value="1"/>
</dbReference>
<dbReference type="GO" id="GO:0051301">
    <property type="term" value="P:cell division"/>
    <property type="evidence" value="ECO:0007669"/>
    <property type="project" value="UniProtKB-UniRule"/>
</dbReference>
<evidence type="ECO:0000256" key="8">
    <source>
        <dbReference type="ARBA" id="ARBA00023136"/>
    </source>
</evidence>
<sequence>MDWYTPKRKPMSEINVVPYIDVMLVLLVIFMVTAPLLMQGVDVDLPQVDSQPLQVDEQNPPLIVAVSALGGYYTELGDDQSRPMELAQVREQVKKITTQKPGVKVLIRGDENVTYGKVVQLLAVLQDAGIANVGLITEKPR</sequence>
<keyword evidence="5 10" id="KW-0132">Cell division</keyword>
<evidence type="ECO:0000256" key="5">
    <source>
        <dbReference type="ARBA" id="ARBA00022618"/>
    </source>
</evidence>
<evidence type="ECO:0000256" key="2">
    <source>
        <dbReference type="ARBA" id="ARBA00005811"/>
    </source>
</evidence>
<dbReference type="RefSeq" id="WP_369601653.1">
    <property type="nucleotide sequence ID" value="NZ_CP154858.1"/>
</dbReference>
<comment type="subcellular location">
    <subcellularLocation>
        <location evidence="10">Cell inner membrane</location>
        <topology evidence="10">Single-pass membrane protein</topology>
    </subcellularLocation>
    <subcellularLocation>
        <location evidence="1">Cell membrane</location>
        <topology evidence="1">Single-pass membrane protein</topology>
    </subcellularLocation>
</comment>
<keyword evidence="7 10" id="KW-1133">Transmembrane helix</keyword>
<reference evidence="11" key="1">
    <citation type="submission" date="2024-05" db="EMBL/GenBank/DDBJ databases">
        <title>Genome sequencing of novel strain.</title>
        <authorList>
            <person name="Ganbat D."/>
            <person name="Ganbat S."/>
            <person name="Lee S.-J."/>
        </authorList>
    </citation>
    <scope>NUCLEOTIDE SEQUENCE</scope>
    <source>
        <strain evidence="11">SMD15-11</strain>
    </source>
</reference>
<evidence type="ECO:0000256" key="10">
    <source>
        <dbReference type="HAMAP-Rule" id="MF_02203"/>
    </source>
</evidence>
<organism evidence="11">
    <name type="scientific">Thermohahella caldifontis</name>
    <dbReference type="NCBI Taxonomy" id="3142973"/>
    <lineage>
        <taxon>Bacteria</taxon>
        <taxon>Pseudomonadati</taxon>
        <taxon>Pseudomonadota</taxon>
        <taxon>Gammaproteobacteria</taxon>
        <taxon>Oceanospirillales</taxon>
        <taxon>Hahellaceae</taxon>
        <taxon>Thermohahella</taxon>
    </lineage>
</organism>
<comment type="function">
    <text evidence="10">Part of the Tol-Pal system, which plays a role in outer membrane invagination during cell division and is important for maintaining outer membrane integrity.</text>
</comment>
<evidence type="ECO:0000256" key="9">
    <source>
        <dbReference type="ARBA" id="ARBA00023306"/>
    </source>
</evidence>
<keyword evidence="9 10" id="KW-0131">Cell cycle</keyword>